<dbReference type="EMBL" id="JAFKGL010000012">
    <property type="protein sequence ID" value="MBN9412663.1"/>
    <property type="molecule type" value="Genomic_DNA"/>
</dbReference>
<organism evidence="1 2">
    <name type="scientific">Candidatus Paracaedimonas acanthamoebae</name>
    <dbReference type="NCBI Taxonomy" id="244581"/>
    <lineage>
        <taxon>Bacteria</taxon>
        <taxon>Pseudomonadati</taxon>
        <taxon>Pseudomonadota</taxon>
        <taxon>Alphaproteobacteria</taxon>
        <taxon>Holosporales</taxon>
        <taxon>Caedimonadaceae</taxon>
        <taxon>Candidatus Paracaedimonas</taxon>
    </lineage>
</organism>
<dbReference type="NCBIfam" id="TIGR04267">
    <property type="entry name" value="mod_HExxH"/>
    <property type="match status" value="1"/>
</dbReference>
<dbReference type="InterPro" id="IPR026337">
    <property type="entry name" value="AKG_HExxH"/>
</dbReference>
<dbReference type="AlphaFoldDB" id="A0A8J7PX75"/>
<accession>A0A8J7PX75</accession>
<reference evidence="1" key="1">
    <citation type="submission" date="2021-02" db="EMBL/GenBank/DDBJ databases">
        <title>Thiocyanate and organic carbon inputs drive convergent selection for specific autotrophic Afipia and Thiobacillus strains within complex microbiomes.</title>
        <authorList>
            <person name="Huddy R.J."/>
            <person name="Sachdeva R."/>
            <person name="Kadzinga F."/>
            <person name="Kantor R.S."/>
            <person name="Harrison S.T.L."/>
            <person name="Banfield J.F."/>
        </authorList>
    </citation>
    <scope>NUCLEOTIDE SEQUENCE</scope>
    <source>
        <strain evidence="1">SCN18_10_11_15_R4_P_38_20</strain>
    </source>
</reference>
<evidence type="ECO:0000313" key="1">
    <source>
        <dbReference type="EMBL" id="MBN9412663.1"/>
    </source>
</evidence>
<dbReference type="Proteomes" id="UP000664414">
    <property type="component" value="Unassembled WGS sequence"/>
</dbReference>
<name>A0A8J7PX75_9PROT</name>
<proteinExistence type="predicted"/>
<gene>
    <name evidence="1" type="ORF">J0H12_01885</name>
</gene>
<evidence type="ECO:0008006" key="3">
    <source>
        <dbReference type="Google" id="ProtNLM"/>
    </source>
</evidence>
<comment type="caution">
    <text evidence="1">The sequence shown here is derived from an EMBL/GenBank/DDBJ whole genome shotgun (WGS) entry which is preliminary data.</text>
</comment>
<evidence type="ECO:0000313" key="2">
    <source>
        <dbReference type="Proteomes" id="UP000664414"/>
    </source>
</evidence>
<sequence>MIHLFEAQPCEKRALLLRTRLNKALISSLIHLLEAAEEVLSAEVYQLSMRNLNSLNSEKKISGFLHALNAALSQAFTHEDIPTIKKIAQHISENDFQVEGINFLWVNTLPPYFSELFQEASNFEIPGGLTFTPSSLEGHQRIKSLFQQGLNLISQSCEDLYKEISVFLGEILTFNTSRTTRYGSSFNLLGLIYISESSPFESLADVVDAFAHETGHLYLHSLSAEDPLVLNSPEERYPAPFREDKRPLIGIYHASFVGSRILYALRALYRSKLLPENEQIRCATLIEYYQVKYTSSLETVQKHGKMTTLGQNILNSSLKLAS</sequence>
<protein>
    <recommendedName>
        <fullName evidence="3">HEXXH motif domain-containing protein</fullName>
    </recommendedName>
</protein>